<proteinExistence type="predicted"/>
<organism evidence="2 3">
    <name type="scientific">Dothidotthia symphoricarpi CBS 119687</name>
    <dbReference type="NCBI Taxonomy" id="1392245"/>
    <lineage>
        <taxon>Eukaryota</taxon>
        <taxon>Fungi</taxon>
        <taxon>Dikarya</taxon>
        <taxon>Ascomycota</taxon>
        <taxon>Pezizomycotina</taxon>
        <taxon>Dothideomycetes</taxon>
        <taxon>Pleosporomycetidae</taxon>
        <taxon>Pleosporales</taxon>
        <taxon>Dothidotthiaceae</taxon>
        <taxon>Dothidotthia</taxon>
    </lineage>
</organism>
<evidence type="ECO:0000313" key="2">
    <source>
        <dbReference type="EMBL" id="KAF2124310.1"/>
    </source>
</evidence>
<feature type="transmembrane region" description="Helical" evidence="1">
    <location>
        <begin position="63"/>
        <end position="83"/>
    </location>
</feature>
<feature type="transmembrane region" description="Helical" evidence="1">
    <location>
        <begin position="131"/>
        <end position="154"/>
    </location>
</feature>
<keyword evidence="3" id="KW-1185">Reference proteome</keyword>
<evidence type="ECO:0000256" key="1">
    <source>
        <dbReference type="SAM" id="Phobius"/>
    </source>
</evidence>
<keyword evidence="1" id="KW-1133">Transmembrane helix</keyword>
<protein>
    <recommendedName>
        <fullName evidence="4">MARVEL domain-containing protein</fullName>
    </recommendedName>
</protein>
<dbReference type="Proteomes" id="UP000799771">
    <property type="component" value="Unassembled WGS sequence"/>
</dbReference>
<accession>A0A6A5ZXJ8</accession>
<evidence type="ECO:0008006" key="4">
    <source>
        <dbReference type="Google" id="ProtNLM"/>
    </source>
</evidence>
<reference evidence="2" key="1">
    <citation type="journal article" date="2020" name="Stud. Mycol.">
        <title>101 Dothideomycetes genomes: a test case for predicting lifestyles and emergence of pathogens.</title>
        <authorList>
            <person name="Haridas S."/>
            <person name="Albert R."/>
            <person name="Binder M."/>
            <person name="Bloem J."/>
            <person name="Labutti K."/>
            <person name="Salamov A."/>
            <person name="Andreopoulos B."/>
            <person name="Baker S."/>
            <person name="Barry K."/>
            <person name="Bills G."/>
            <person name="Bluhm B."/>
            <person name="Cannon C."/>
            <person name="Castanera R."/>
            <person name="Culley D."/>
            <person name="Daum C."/>
            <person name="Ezra D."/>
            <person name="Gonzalez J."/>
            <person name="Henrissat B."/>
            <person name="Kuo A."/>
            <person name="Liang C."/>
            <person name="Lipzen A."/>
            <person name="Lutzoni F."/>
            <person name="Magnuson J."/>
            <person name="Mondo S."/>
            <person name="Nolan M."/>
            <person name="Ohm R."/>
            <person name="Pangilinan J."/>
            <person name="Park H.-J."/>
            <person name="Ramirez L."/>
            <person name="Alfaro M."/>
            <person name="Sun H."/>
            <person name="Tritt A."/>
            <person name="Yoshinaga Y."/>
            <person name="Zwiers L.-H."/>
            <person name="Turgeon B."/>
            <person name="Goodwin S."/>
            <person name="Spatafora J."/>
            <person name="Crous P."/>
            <person name="Grigoriev I."/>
        </authorList>
    </citation>
    <scope>NUCLEOTIDE SEQUENCE</scope>
    <source>
        <strain evidence="2">CBS 119687</strain>
    </source>
</reference>
<dbReference type="AlphaFoldDB" id="A0A6A5ZXJ8"/>
<dbReference type="OrthoDB" id="5363290at2759"/>
<feature type="transmembrane region" description="Helical" evidence="1">
    <location>
        <begin position="30"/>
        <end position="51"/>
    </location>
</feature>
<dbReference type="PANTHER" id="PTHR42083">
    <property type="entry name" value="MARVEL DOMAIN-CONTAINING PROTEIN"/>
    <property type="match status" value="1"/>
</dbReference>
<dbReference type="RefSeq" id="XP_033518703.1">
    <property type="nucleotide sequence ID" value="XM_033662096.1"/>
</dbReference>
<keyword evidence="1" id="KW-0812">Transmembrane</keyword>
<name>A0A6A5ZXJ8_9PLEO</name>
<evidence type="ECO:0000313" key="3">
    <source>
        <dbReference type="Proteomes" id="UP000799771"/>
    </source>
</evidence>
<sequence>MAFSFSPRKLKGEKTMFGTTLRSHLTVANFFRFLLRFFQFVMGITVIALYAQDLDNARKQGKYVDSKWVWAVVCGTLGAVMALVGLMSFWFLVVVDFLVFLCYLIAFGIFGRMYIPENAEGNGGITRMKNAVWVLLTNVLLWLITLVWGALLFWKHRKARTSLTGRANMHV</sequence>
<feature type="transmembrane region" description="Helical" evidence="1">
    <location>
        <begin position="89"/>
        <end position="110"/>
    </location>
</feature>
<dbReference type="EMBL" id="ML977520">
    <property type="protein sequence ID" value="KAF2124310.1"/>
    <property type="molecule type" value="Genomic_DNA"/>
</dbReference>
<gene>
    <name evidence="2" type="ORF">P153DRAFT_139500</name>
</gene>
<keyword evidence="1" id="KW-0472">Membrane</keyword>
<dbReference type="GeneID" id="54402528"/>
<dbReference type="PANTHER" id="PTHR42083:SF1">
    <property type="entry name" value="MARVEL DOMAIN-CONTAINING PROTEIN"/>
    <property type="match status" value="1"/>
</dbReference>